<gene>
    <name evidence="6" type="ORF">LX32DRAFT_676720</name>
</gene>
<feature type="compositionally biased region" description="Low complexity" evidence="3">
    <location>
        <begin position="512"/>
        <end position="522"/>
    </location>
</feature>
<feature type="region of interest" description="Disordered" evidence="3">
    <location>
        <begin position="141"/>
        <end position="169"/>
    </location>
</feature>
<evidence type="ECO:0000313" key="7">
    <source>
        <dbReference type="Proteomes" id="UP001232148"/>
    </source>
</evidence>
<proteinExistence type="predicted"/>
<sequence>MFYSHEILNSRQFGVATIWVVATIGPRGGGTRKISRKAIEEVDIRKACEKIIEPGAPISLRLQSNLLFGVSRVYSSQCNYMLTDTEKVQALMKTFFRLIANNETVPNAGRARRDQITLGDDPSFIPTSVIPQFTIDDDGNPCFVPGSRSSSGEKNKSQSQLSPFPDPISFTGGRENSVLHLDISQSFEAFEAFNYPLPSPFARSSSAQNTFLPRNREDLGLDMNANPFDAMDDLDNFGGVELEIDENGAVIMDEDELELPPLERTNMAGAEELPQNEANLNQQPIVHSSEGDVLMMGNDPVVQPEDDALQLSESPKEDQRDRVAAPLRKRRRVLKLDHEGTTISRTTLKNWQEQYVENAERVTRKRKGVTQNQARRNAYIFTLGQGIAGIGRSTGIPGTDFPLANIFAGSGLRDILYGPSGAQEQDLQTSSPQGRRRRADEAFDEAGGGGEDRNVRPRVDETPRPGRSTDDDGGDFGMMFGEETMPEMGMEAAQPMDEHQSSSMMPWNRTPSVGRASSVVSHSARRHEQASRRITSSFRGSSIPPFEPLHSAPGSDWGAASVDRLGSQNLRPEDSNPVGVANNAQREDENDSQWMRSTLDTASEDFLQWAEEKAGKTGQVNERDDKENRRWVEFEDLIEPAKQNHVVAAQAFHHVLSLATKNVISVKQQVNNMQPFGPIRIGLDMTAYFENQEE</sequence>
<feature type="domain" description="Rad21/Rec8-like protein C-terminal eukaryotic" evidence="4">
    <location>
        <begin position="640"/>
        <end position="681"/>
    </location>
</feature>
<dbReference type="CDD" id="cd21789">
    <property type="entry name" value="Rad21_Rec8_M_SpRec8p-like"/>
    <property type="match status" value="1"/>
</dbReference>
<reference evidence="6" key="1">
    <citation type="submission" date="2021-06" db="EMBL/GenBank/DDBJ databases">
        <title>Comparative genomics, transcriptomics and evolutionary studies reveal genomic signatures of adaptation to plant cell wall in hemibiotrophic fungi.</title>
        <authorList>
            <consortium name="DOE Joint Genome Institute"/>
            <person name="Baroncelli R."/>
            <person name="Diaz J.F."/>
            <person name="Benocci T."/>
            <person name="Peng M."/>
            <person name="Battaglia E."/>
            <person name="Haridas S."/>
            <person name="Andreopoulos W."/>
            <person name="Labutti K."/>
            <person name="Pangilinan J."/>
            <person name="Floch G.L."/>
            <person name="Makela M.R."/>
            <person name="Henrissat B."/>
            <person name="Grigoriev I.V."/>
            <person name="Crouch J.A."/>
            <person name="De Vries R.P."/>
            <person name="Sukno S.A."/>
            <person name="Thon M.R."/>
        </authorList>
    </citation>
    <scope>NUCLEOTIDE SEQUENCE</scope>
    <source>
        <strain evidence="6">MAFF235873</strain>
    </source>
</reference>
<evidence type="ECO:0000256" key="1">
    <source>
        <dbReference type="ARBA" id="ARBA00004123"/>
    </source>
</evidence>
<keyword evidence="7" id="KW-1185">Reference proteome</keyword>
<dbReference type="InterPro" id="IPR006910">
    <property type="entry name" value="Rad21_Rec8_N"/>
</dbReference>
<dbReference type="InterPro" id="IPR023093">
    <property type="entry name" value="ScpA-like_C"/>
</dbReference>
<comment type="caution">
    <text evidence="6">The sequence shown here is derived from an EMBL/GenBank/DDBJ whole genome shotgun (WGS) entry which is preliminary data.</text>
</comment>
<evidence type="ECO:0000256" key="2">
    <source>
        <dbReference type="ARBA" id="ARBA00023242"/>
    </source>
</evidence>
<dbReference type="CDD" id="cd21790">
    <property type="entry name" value="Rad21_Rec8_M_ScRec8p-like"/>
    <property type="match status" value="1"/>
</dbReference>
<dbReference type="Proteomes" id="UP001232148">
    <property type="component" value="Unassembled WGS sequence"/>
</dbReference>
<evidence type="ECO:0000259" key="5">
    <source>
        <dbReference type="Pfam" id="PF04825"/>
    </source>
</evidence>
<feature type="compositionally biased region" description="Polar residues" evidence="3">
    <location>
        <begin position="422"/>
        <end position="433"/>
    </location>
</feature>
<evidence type="ECO:0000313" key="6">
    <source>
        <dbReference type="EMBL" id="KAK2023255.1"/>
    </source>
</evidence>
<feature type="compositionally biased region" description="Basic and acidic residues" evidence="3">
    <location>
        <begin position="450"/>
        <end position="470"/>
    </location>
</feature>
<dbReference type="InterPro" id="IPR006909">
    <property type="entry name" value="Rad21/Rec8_C_eu"/>
</dbReference>
<dbReference type="Pfam" id="PF04824">
    <property type="entry name" value="Rad21_Rec8"/>
    <property type="match status" value="1"/>
</dbReference>
<protein>
    <recommendedName>
        <fullName evidence="8">Rad21/Rec8-like protein N-terminal domain-containing protein</fullName>
    </recommendedName>
</protein>
<dbReference type="Gene3D" id="1.10.10.580">
    <property type="entry name" value="Structural maintenance of chromosome 1. Chain E"/>
    <property type="match status" value="1"/>
</dbReference>
<feature type="region of interest" description="Disordered" evidence="3">
    <location>
        <begin position="422"/>
        <end position="592"/>
    </location>
</feature>
<dbReference type="PANTHER" id="PTHR12585">
    <property type="entry name" value="SCC1 / RAD21 FAMILY MEMBER"/>
    <property type="match status" value="1"/>
</dbReference>
<dbReference type="EMBL" id="MU843007">
    <property type="protein sequence ID" value="KAK2023255.1"/>
    <property type="molecule type" value="Genomic_DNA"/>
</dbReference>
<name>A0AAD9H6C8_9PEZI</name>
<keyword evidence="2" id="KW-0539">Nucleus</keyword>
<feature type="compositionally biased region" description="Polar residues" evidence="3">
    <location>
        <begin position="501"/>
        <end position="511"/>
    </location>
</feature>
<dbReference type="AlphaFoldDB" id="A0AAD9H6C8"/>
<comment type="subcellular location">
    <subcellularLocation>
        <location evidence="1">Nucleus</location>
    </subcellularLocation>
</comment>
<dbReference type="GO" id="GO:0003682">
    <property type="term" value="F:chromatin binding"/>
    <property type="evidence" value="ECO:0007669"/>
    <property type="project" value="TreeGrafter"/>
</dbReference>
<organism evidence="6 7">
    <name type="scientific">Colletotrichum zoysiae</name>
    <dbReference type="NCBI Taxonomy" id="1216348"/>
    <lineage>
        <taxon>Eukaryota</taxon>
        <taxon>Fungi</taxon>
        <taxon>Dikarya</taxon>
        <taxon>Ascomycota</taxon>
        <taxon>Pezizomycotina</taxon>
        <taxon>Sordariomycetes</taxon>
        <taxon>Hypocreomycetidae</taxon>
        <taxon>Glomerellales</taxon>
        <taxon>Glomerellaceae</taxon>
        <taxon>Colletotrichum</taxon>
        <taxon>Colletotrichum graminicola species complex</taxon>
    </lineage>
</organism>
<dbReference type="PANTHER" id="PTHR12585:SF70">
    <property type="entry name" value="RAD21_REC8 N TERMINAL DOMAIN PROTEIN (AFU_ORTHOLOGUE AFUA_6G02900)"/>
    <property type="match status" value="1"/>
</dbReference>
<dbReference type="GO" id="GO:0007064">
    <property type="term" value="P:mitotic sister chromatid cohesion"/>
    <property type="evidence" value="ECO:0007669"/>
    <property type="project" value="TreeGrafter"/>
</dbReference>
<evidence type="ECO:0008006" key="8">
    <source>
        <dbReference type="Google" id="ProtNLM"/>
    </source>
</evidence>
<accession>A0AAD9H6C8</accession>
<dbReference type="GO" id="GO:0005634">
    <property type="term" value="C:nucleus"/>
    <property type="evidence" value="ECO:0007669"/>
    <property type="project" value="UniProtKB-SubCell"/>
</dbReference>
<dbReference type="InterPro" id="IPR039781">
    <property type="entry name" value="Rad21/Rec8-like"/>
</dbReference>
<evidence type="ECO:0000259" key="4">
    <source>
        <dbReference type="Pfam" id="PF04824"/>
    </source>
</evidence>
<dbReference type="GO" id="GO:0030892">
    <property type="term" value="C:mitotic cohesin complex"/>
    <property type="evidence" value="ECO:0007669"/>
    <property type="project" value="TreeGrafter"/>
</dbReference>
<evidence type="ECO:0000256" key="3">
    <source>
        <dbReference type="SAM" id="MobiDB-lite"/>
    </source>
</evidence>
<dbReference type="Pfam" id="PF04825">
    <property type="entry name" value="Rad21_Rec8_N"/>
    <property type="match status" value="1"/>
</dbReference>
<feature type="domain" description="Rad21/Rec8-like protein N-terminal" evidence="5">
    <location>
        <begin position="1"/>
        <end position="112"/>
    </location>
</feature>